<keyword evidence="2" id="KW-1185">Reference proteome</keyword>
<evidence type="ECO:0000313" key="2">
    <source>
        <dbReference type="Proteomes" id="UP000183915"/>
    </source>
</evidence>
<gene>
    <name evidence="1" type="ORF">SAMN04490188_0968</name>
</gene>
<dbReference type="RefSeq" id="WP_053189694.1">
    <property type="nucleotide sequence ID" value="NZ_FNTT01000002.1"/>
</dbReference>
<comment type="caution">
    <text evidence="1">The sequence shown here is derived from an EMBL/GenBank/DDBJ whole genome shotgun (WGS) entry which is preliminary data.</text>
</comment>
<protein>
    <submittedName>
        <fullName evidence="1">Uncharacterized protein</fullName>
    </submittedName>
</protein>
<dbReference type="Proteomes" id="UP000183915">
    <property type="component" value="Unassembled WGS sequence"/>
</dbReference>
<proteinExistence type="predicted"/>
<organism evidence="1 2">
    <name type="scientific">Pseudomonas kilonensis</name>
    <dbReference type="NCBI Taxonomy" id="132476"/>
    <lineage>
        <taxon>Bacteria</taxon>
        <taxon>Pseudomonadati</taxon>
        <taxon>Pseudomonadota</taxon>
        <taxon>Gammaproteobacteria</taxon>
        <taxon>Pseudomonadales</taxon>
        <taxon>Pseudomonadaceae</taxon>
        <taxon>Pseudomonas</taxon>
    </lineage>
</organism>
<reference evidence="1 2" key="1">
    <citation type="submission" date="2016-10" db="EMBL/GenBank/DDBJ databases">
        <authorList>
            <person name="Varghese N."/>
            <person name="Submissions S."/>
        </authorList>
    </citation>
    <scope>NUCLEOTIDE SEQUENCE [LARGE SCALE GENOMIC DNA]</scope>
    <source>
        <strain evidence="1 2">BS3780</strain>
    </source>
</reference>
<name>A0ABY0YJF4_9PSED</name>
<evidence type="ECO:0000313" key="1">
    <source>
        <dbReference type="EMBL" id="SED63198.1"/>
    </source>
</evidence>
<dbReference type="EMBL" id="FNTT01000002">
    <property type="protein sequence ID" value="SED63198.1"/>
    <property type="molecule type" value="Genomic_DNA"/>
</dbReference>
<accession>A0ABY0YJF4</accession>
<sequence>MSESADKSSSDNPRELLPPRIDELLDNIPGGEINLLPEAATHDDLKVWFVLWDNSDPTLGEESVELFLDGAPNWVDRRTWNAFIEPSDRYVTLPQRLLRGNDGLHRLHYRATAYNNESDDSAELEITLDTTPPVLAADSKLVFPPEVLPPNKLTARYLEQNNDEVKANLPGYTDPRPWDRITWYWGSTPGTQDEGGVIELDDQNFSDPVVVTISADLIQDRGDGSRYVWYEVQDRAGNVSPRSVAVVLDVDATPIPRDLPWSSIDGAVGTGELQTLDPLVPAGGVVIVQVPDTAVIYPEEKVWVQWGEPGTLGATRVEQPISSGSRRFRVEMQYLAAQIGRVLPVSYGVIDAMDQEHLSVPRRLQVLTLPSYRLEAVQCEGLSGGYLSYNSVAPEGARLTLKKWPLITTDHWVMITMTGVNSSSGQDWVFPAVNKRAVTEQETFAGIGFGTEVRVSKAFLNTLRRNAPLTGKAYVSFDGGKTWPPLASPNFPLLQLTLVE</sequence>